<dbReference type="Proteomes" id="UP001060170">
    <property type="component" value="Chromosome 16"/>
</dbReference>
<evidence type="ECO:0000313" key="2">
    <source>
        <dbReference type="Proteomes" id="UP001060170"/>
    </source>
</evidence>
<feature type="non-terminal residue" evidence="1">
    <location>
        <position position="1"/>
    </location>
</feature>
<proteinExistence type="predicted"/>
<accession>A0ACC0DSI1</accession>
<evidence type="ECO:0000313" key="1">
    <source>
        <dbReference type="EMBL" id="KAI7938091.1"/>
    </source>
</evidence>
<keyword evidence="2" id="KW-1185">Reference proteome</keyword>
<sequence length="544" mass="60171">LSIVTSPKPHAKLVHTHTIMMVPARIWLSYKQSHCSVQTKELNIVEDLVDAVQKQFSRSLRDFDLLDISLHTTEDAEALDSALTLVEIVAQFTSCAARETPLIVKVNPNVAPGTSLPVNGIPARICLSFKKHHISVQTKELNIVEDLMDAVQKRLLRSLRDFDTADISLHTTEDAEALTTDLKLAAIAAQLSPCGDLKTPLIVKVNPNTAPVTSLTVNGIPTTICLSFRKRLISVQTKELDIVQDLLDAAQKQFSRSLRDFDTADISLHTTEDAEALTTDLQLAAIAAQVSPCGDPKTPLIVKARLSSYDMELVSFWKFLPKAKLVTHSGLEHLQLKNSDVLGRQKLGSRFLVRPIYQELHQFFKTKAYNKIVVTETPTLTYMMTSRGVEVLDIKSDEFLRVLAKSNTVYIVDGNLQGYTTLGPSLSHLQNTITTTNFPKKGEATLPTVLMDAAFEWFGGVPRYVLEKASAGHKALGTVKTALAALLKELTLAIHKEKLDDIVRAHQNGTLENHSHRVIHTCSYPSGDLPDYHLAWASHQDFKA</sequence>
<protein>
    <submittedName>
        <fullName evidence="1">Uncharacterized protein</fullName>
    </submittedName>
</protein>
<dbReference type="EMBL" id="CM045880">
    <property type="protein sequence ID" value="KAI7938091.1"/>
    <property type="molecule type" value="Genomic_DNA"/>
</dbReference>
<reference evidence="2" key="1">
    <citation type="journal article" date="2018" name="BMC Genomics">
        <title>Genomic insights into host adaptation between the wheat stripe rust pathogen (Puccinia striiformis f. sp. tritici) and the barley stripe rust pathogen (Puccinia striiformis f. sp. hordei).</title>
        <authorList>
            <person name="Xia C."/>
            <person name="Wang M."/>
            <person name="Yin C."/>
            <person name="Cornejo O.E."/>
            <person name="Hulbert S.H."/>
            <person name="Chen X."/>
        </authorList>
    </citation>
    <scope>NUCLEOTIDE SEQUENCE [LARGE SCALE GENOMIC DNA]</scope>
    <source>
        <strain evidence="2">93-210</strain>
    </source>
</reference>
<comment type="caution">
    <text evidence="1">The sequence shown here is derived from an EMBL/GenBank/DDBJ whole genome shotgun (WGS) entry which is preliminary data.</text>
</comment>
<gene>
    <name evidence="1" type="ORF">MJO28_015011</name>
</gene>
<reference evidence="2" key="2">
    <citation type="journal article" date="2018" name="Mol. Plant Microbe Interact.">
        <title>Genome sequence resources for the wheat stripe rust pathogen (Puccinia striiformis f. sp. tritici) and the barley stripe rust pathogen (Puccinia striiformis f. sp. hordei).</title>
        <authorList>
            <person name="Xia C."/>
            <person name="Wang M."/>
            <person name="Yin C."/>
            <person name="Cornejo O.E."/>
            <person name="Hulbert S.H."/>
            <person name="Chen X."/>
        </authorList>
    </citation>
    <scope>NUCLEOTIDE SEQUENCE [LARGE SCALE GENOMIC DNA]</scope>
    <source>
        <strain evidence="2">93-210</strain>
    </source>
</reference>
<name>A0ACC0DSI1_9BASI</name>
<reference evidence="1 2" key="3">
    <citation type="journal article" date="2022" name="Microbiol. Spectr.">
        <title>Folding features and dynamics of 3D genome architecture in plant fungal pathogens.</title>
        <authorList>
            <person name="Xia C."/>
        </authorList>
    </citation>
    <scope>NUCLEOTIDE SEQUENCE [LARGE SCALE GENOMIC DNA]</scope>
    <source>
        <strain evidence="1 2">93-210</strain>
    </source>
</reference>
<organism evidence="1 2">
    <name type="scientific">Puccinia striiformis f. sp. tritici</name>
    <dbReference type="NCBI Taxonomy" id="168172"/>
    <lineage>
        <taxon>Eukaryota</taxon>
        <taxon>Fungi</taxon>
        <taxon>Dikarya</taxon>
        <taxon>Basidiomycota</taxon>
        <taxon>Pucciniomycotina</taxon>
        <taxon>Pucciniomycetes</taxon>
        <taxon>Pucciniales</taxon>
        <taxon>Pucciniaceae</taxon>
        <taxon>Puccinia</taxon>
    </lineage>
</organism>